<name>A0A7Z0DAE2_9ACTN</name>
<protein>
    <submittedName>
        <fullName evidence="1">Spermidine synthase</fullName>
    </submittedName>
</protein>
<evidence type="ECO:0000313" key="2">
    <source>
        <dbReference type="Proteomes" id="UP000527616"/>
    </source>
</evidence>
<keyword evidence="2" id="KW-1185">Reference proteome</keyword>
<proteinExistence type="predicted"/>
<reference evidence="1 2" key="1">
    <citation type="submission" date="2020-07" db="EMBL/GenBank/DDBJ databases">
        <title>Sequencing the genomes of 1000 actinobacteria strains.</title>
        <authorList>
            <person name="Klenk H.-P."/>
        </authorList>
    </citation>
    <scope>NUCLEOTIDE SEQUENCE [LARGE SCALE GENOMIC DNA]</scope>
    <source>
        <strain evidence="1 2">DSM 103164</strain>
    </source>
</reference>
<sequence>MTGLPRTLARARTPQGELALRERVADDGATVHELIVNGAFAMDSAEVASELALGDTLAQAAGPDGRVLLGGLGLGFTADRLLRHGVGELVIAELAEPLVAWAHAGITDRLGRVAADPRVRLIAGDIAEELTAGGPGFGAIGLDVDNGPDFLIHEPNAALYGAPLLRAAYQRLVPGGLLAIWSERASPALAERLAALGRADTVIVPVHRDGHAIDYAIHRVRRAAGHPAE</sequence>
<dbReference type="Proteomes" id="UP000527616">
    <property type="component" value="Unassembled WGS sequence"/>
</dbReference>
<dbReference type="Gene3D" id="3.40.50.150">
    <property type="entry name" value="Vaccinia Virus protein VP39"/>
    <property type="match status" value="1"/>
</dbReference>
<accession>A0A7Z0DAE2</accession>
<dbReference type="EMBL" id="JACBZS010000001">
    <property type="protein sequence ID" value="NYI71882.1"/>
    <property type="molecule type" value="Genomic_DNA"/>
</dbReference>
<gene>
    <name evidence="1" type="ORF">GGQ54_002442</name>
</gene>
<dbReference type="AlphaFoldDB" id="A0A7Z0DAE2"/>
<dbReference type="SUPFAM" id="SSF53335">
    <property type="entry name" value="S-adenosyl-L-methionine-dependent methyltransferases"/>
    <property type="match status" value="1"/>
</dbReference>
<dbReference type="RefSeq" id="WP_179445649.1">
    <property type="nucleotide sequence ID" value="NZ_JACBZS010000001.1"/>
</dbReference>
<dbReference type="InterPro" id="IPR029063">
    <property type="entry name" value="SAM-dependent_MTases_sf"/>
</dbReference>
<comment type="caution">
    <text evidence="1">The sequence shown here is derived from an EMBL/GenBank/DDBJ whole genome shotgun (WGS) entry which is preliminary data.</text>
</comment>
<organism evidence="1 2">
    <name type="scientific">Naumannella cuiyingiana</name>
    <dbReference type="NCBI Taxonomy" id="1347891"/>
    <lineage>
        <taxon>Bacteria</taxon>
        <taxon>Bacillati</taxon>
        <taxon>Actinomycetota</taxon>
        <taxon>Actinomycetes</taxon>
        <taxon>Propionibacteriales</taxon>
        <taxon>Propionibacteriaceae</taxon>
        <taxon>Naumannella</taxon>
    </lineage>
</organism>
<evidence type="ECO:0000313" key="1">
    <source>
        <dbReference type="EMBL" id="NYI71882.1"/>
    </source>
</evidence>